<sequence length="223" mass="23872">MTLWGFLAARAAFVLKHWESYRDAPLGMLDIRDGGFIAFAGLLAACAVGFEQLRRAPILRRPLTTAALAGVLVWGGATLALHAGHAPAPLPRLVLQRLDGGAVDLRQFTGRPVVVNLWATWCPPCQREMPALTAAQAAHPEVTFLFVNAGEDAATVQRYLAAAGVAPENVLLDAPRAAARAMDAVGYPTTLFYDARGMLAARHMGELSRAAVEEQLGQLRRAP</sequence>
<evidence type="ECO:0000256" key="3">
    <source>
        <dbReference type="ARBA" id="ARBA00023284"/>
    </source>
</evidence>
<proteinExistence type="predicted"/>
<feature type="transmembrane region" description="Helical" evidence="4">
    <location>
        <begin position="35"/>
        <end position="53"/>
    </location>
</feature>
<dbReference type="PROSITE" id="PS51352">
    <property type="entry name" value="THIOREDOXIN_2"/>
    <property type="match status" value="1"/>
</dbReference>
<keyword evidence="4" id="KW-1133">Transmembrane helix</keyword>
<dbReference type="PANTHER" id="PTHR42852:SF18">
    <property type="entry name" value="CHROMOSOME UNDETERMINED SCAFFOLD_47, WHOLE GENOME SHOTGUN SEQUENCE"/>
    <property type="match status" value="1"/>
</dbReference>
<evidence type="ECO:0000259" key="5">
    <source>
        <dbReference type="PROSITE" id="PS51352"/>
    </source>
</evidence>
<evidence type="ECO:0000256" key="2">
    <source>
        <dbReference type="ARBA" id="ARBA00022748"/>
    </source>
</evidence>
<evidence type="ECO:0000313" key="7">
    <source>
        <dbReference type="Proteomes" id="UP001596031"/>
    </source>
</evidence>
<evidence type="ECO:0000256" key="1">
    <source>
        <dbReference type="ARBA" id="ARBA00004196"/>
    </source>
</evidence>
<name>A0ABW0PDP6_9BURK</name>
<gene>
    <name evidence="6" type="ORF">ACFPOU_02865</name>
</gene>
<comment type="subcellular location">
    <subcellularLocation>
        <location evidence="1">Cell envelope</location>
    </subcellularLocation>
</comment>
<dbReference type="InterPro" id="IPR013766">
    <property type="entry name" value="Thioredoxin_domain"/>
</dbReference>
<dbReference type="InterPro" id="IPR036249">
    <property type="entry name" value="Thioredoxin-like_sf"/>
</dbReference>
<evidence type="ECO:0000256" key="4">
    <source>
        <dbReference type="SAM" id="Phobius"/>
    </source>
</evidence>
<organism evidence="6 7">
    <name type="scientific">Massilia jejuensis</name>
    <dbReference type="NCBI Taxonomy" id="648894"/>
    <lineage>
        <taxon>Bacteria</taxon>
        <taxon>Pseudomonadati</taxon>
        <taxon>Pseudomonadota</taxon>
        <taxon>Betaproteobacteria</taxon>
        <taxon>Burkholderiales</taxon>
        <taxon>Oxalobacteraceae</taxon>
        <taxon>Telluria group</taxon>
        <taxon>Massilia</taxon>
    </lineage>
</organism>
<dbReference type="Pfam" id="PF08534">
    <property type="entry name" value="Redoxin"/>
    <property type="match status" value="1"/>
</dbReference>
<keyword evidence="4" id="KW-0472">Membrane</keyword>
<protein>
    <submittedName>
        <fullName evidence="6">Redoxin family protein</fullName>
    </submittedName>
</protein>
<keyword evidence="2" id="KW-0201">Cytochrome c-type biogenesis</keyword>
<reference evidence="7" key="1">
    <citation type="journal article" date="2019" name="Int. J. Syst. Evol. Microbiol.">
        <title>The Global Catalogue of Microorganisms (GCM) 10K type strain sequencing project: providing services to taxonomists for standard genome sequencing and annotation.</title>
        <authorList>
            <consortium name="The Broad Institute Genomics Platform"/>
            <consortium name="The Broad Institute Genome Sequencing Center for Infectious Disease"/>
            <person name="Wu L."/>
            <person name="Ma J."/>
        </authorList>
    </citation>
    <scope>NUCLEOTIDE SEQUENCE [LARGE SCALE GENOMIC DNA]</scope>
    <source>
        <strain evidence="7">CCUG 38813</strain>
    </source>
</reference>
<dbReference type="InterPro" id="IPR013740">
    <property type="entry name" value="Redoxin"/>
</dbReference>
<feature type="transmembrane region" description="Helical" evidence="4">
    <location>
        <begin position="65"/>
        <end position="84"/>
    </location>
</feature>
<dbReference type="EMBL" id="JBHSMS010000011">
    <property type="protein sequence ID" value="MFC5510068.1"/>
    <property type="molecule type" value="Genomic_DNA"/>
</dbReference>
<keyword evidence="7" id="KW-1185">Reference proteome</keyword>
<dbReference type="RefSeq" id="WP_379716921.1">
    <property type="nucleotide sequence ID" value="NZ_JBHSMS010000011.1"/>
</dbReference>
<dbReference type="SUPFAM" id="SSF52833">
    <property type="entry name" value="Thioredoxin-like"/>
    <property type="match status" value="1"/>
</dbReference>
<evidence type="ECO:0000313" key="6">
    <source>
        <dbReference type="EMBL" id="MFC5510068.1"/>
    </source>
</evidence>
<accession>A0ABW0PDP6</accession>
<keyword evidence="4" id="KW-0812">Transmembrane</keyword>
<comment type="caution">
    <text evidence="6">The sequence shown here is derived from an EMBL/GenBank/DDBJ whole genome shotgun (WGS) entry which is preliminary data.</text>
</comment>
<feature type="domain" description="Thioredoxin" evidence="5">
    <location>
        <begin position="84"/>
        <end position="221"/>
    </location>
</feature>
<dbReference type="CDD" id="cd02966">
    <property type="entry name" value="TlpA_like_family"/>
    <property type="match status" value="1"/>
</dbReference>
<dbReference type="PROSITE" id="PS00194">
    <property type="entry name" value="THIOREDOXIN_1"/>
    <property type="match status" value="1"/>
</dbReference>
<dbReference type="Gene3D" id="3.40.30.10">
    <property type="entry name" value="Glutaredoxin"/>
    <property type="match status" value="1"/>
</dbReference>
<keyword evidence="3" id="KW-0676">Redox-active center</keyword>
<dbReference type="InterPro" id="IPR050553">
    <property type="entry name" value="Thioredoxin_ResA/DsbE_sf"/>
</dbReference>
<dbReference type="InterPro" id="IPR017937">
    <property type="entry name" value="Thioredoxin_CS"/>
</dbReference>
<dbReference type="Proteomes" id="UP001596031">
    <property type="component" value="Unassembled WGS sequence"/>
</dbReference>
<dbReference type="PANTHER" id="PTHR42852">
    <property type="entry name" value="THIOL:DISULFIDE INTERCHANGE PROTEIN DSBE"/>
    <property type="match status" value="1"/>
</dbReference>